<protein>
    <submittedName>
        <fullName evidence="1">Uncharacterized protein</fullName>
    </submittedName>
</protein>
<keyword evidence="2" id="KW-1185">Reference proteome</keyword>
<name>A0AAE1DR84_9GAST</name>
<gene>
    <name evidence="1" type="ORF">RRG08_012994</name>
</gene>
<dbReference type="EMBL" id="JAWDGP010002895">
    <property type="protein sequence ID" value="KAK3778723.1"/>
    <property type="molecule type" value="Genomic_DNA"/>
</dbReference>
<comment type="caution">
    <text evidence="1">The sequence shown here is derived from an EMBL/GenBank/DDBJ whole genome shotgun (WGS) entry which is preliminary data.</text>
</comment>
<dbReference type="AlphaFoldDB" id="A0AAE1DR84"/>
<evidence type="ECO:0000313" key="2">
    <source>
        <dbReference type="Proteomes" id="UP001283361"/>
    </source>
</evidence>
<dbReference type="Proteomes" id="UP001283361">
    <property type="component" value="Unassembled WGS sequence"/>
</dbReference>
<evidence type="ECO:0000313" key="1">
    <source>
        <dbReference type="EMBL" id="KAK3778723.1"/>
    </source>
</evidence>
<sequence length="156" mass="17248">MVLYRNAQVPNRRVQLVLRCPLGQEHPQTGGDSNRHSLRPAGSDPFAGIQAMACREILLREEQRAVSYWLLLVIQSASALLLSGARQGQRADRRRWTYQARICPVIIDTVLSSDSLKEPSFSRSSGSGVTLRADNISDKRTGVTASLTAAHLCYIE</sequence>
<reference evidence="1" key="1">
    <citation type="journal article" date="2023" name="G3 (Bethesda)">
        <title>A reference genome for the long-term kleptoplast-retaining sea slug Elysia crispata morphotype clarki.</title>
        <authorList>
            <person name="Eastman K.E."/>
            <person name="Pendleton A.L."/>
            <person name="Shaikh M.A."/>
            <person name="Suttiyut T."/>
            <person name="Ogas R."/>
            <person name="Tomko P."/>
            <person name="Gavelis G."/>
            <person name="Widhalm J.R."/>
            <person name="Wisecaver J.H."/>
        </authorList>
    </citation>
    <scope>NUCLEOTIDE SEQUENCE</scope>
    <source>
        <strain evidence="1">ECLA1</strain>
    </source>
</reference>
<organism evidence="1 2">
    <name type="scientific">Elysia crispata</name>
    <name type="common">lettuce slug</name>
    <dbReference type="NCBI Taxonomy" id="231223"/>
    <lineage>
        <taxon>Eukaryota</taxon>
        <taxon>Metazoa</taxon>
        <taxon>Spiralia</taxon>
        <taxon>Lophotrochozoa</taxon>
        <taxon>Mollusca</taxon>
        <taxon>Gastropoda</taxon>
        <taxon>Heterobranchia</taxon>
        <taxon>Euthyneura</taxon>
        <taxon>Panpulmonata</taxon>
        <taxon>Sacoglossa</taxon>
        <taxon>Placobranchoidea</taxon>
        <taxon>Plakobranchidae</taxon>
        <taxon>Elysia</taxon>
    </lineage>
</organism>
<accession>A0AAE1DR84</accession>
<proteinExistence type="predicted"/>